<organism evidence="9 10">
    <name type="scientific">Caedimonas varicaedens</name>
    <dbReference type="NCBI Taxonomy" id="1629334"/>
    <lineage>
        <taxon>Bacteria</taxon>
        <taxon>Pseudomonadati</taxon>
        <taxon>Pseudomonadota</taxon>
        <taxon>Alphaproteobacteria</taxon>
        <taxon>Holosporales</taxon>
        <taxon>Caedimonadaceae</taxon>
        <taxon>Caedimonas</taxon>
    </lineage>
</organism>
<accession>A0A0K8MEM5</accession>
<dbReference type="InterPro" id="IPR004634">
    <property type="entry name" value="Pept_S49_pIV"/>
</dbReference>
<proteinExistence type="inferred from homology"/>
<dbReference type="CDD" id="cd07018">
    <property type="entry name" value="S49_SppA_67K_type"/>
    <property type="match status" value="1"/>
</dbReference>
<dbReference type="InterPro" id="IPR047272">
    <property type="entry name" value="S49_SppA_C"/>
</dbReference>
<evidence type="ECO:0000256" key="2">
    <source>
        <dbReference type="ARBA" id="ARBA00008683"/>
    </source>
</evidence>
<evidence type="ECO:0000256" key="5">
    <source>
        <dbReference type="ARBA" id="ARBA00022825"/>
    </source>
</evidence>
<reference evidence="9 10" key="1">
    <citation type="submission" date="2015-03" db="EMBL/GenBank/DDBJ databases">
        <title>Caedibacter varicaedens, whole genome shotgun sequence.</title>
        <authorList>
            <person name="Suzuki H."/>
            <person name="Dapper A.L."/>
            <person name="Gibson A.K."/>
            <person name="Jackson C."/>
            <person name="Lee H."/>
            <person name="Pejaver V.R."/>
            <person name="Doak T."/>
            <person name="Lynch M."/>
        </authorList>
    </citation>
    <scope>NUCLEOTIDE SEQUENCE [LARGE SCALE GENOMIC DNA]</scope>
</reference>
<comment type="caution">
    <text evidence="9">The sequence shown here is derived from an EMBL/GenBank/DDBJ whole genome shotgun (WGS) entry which is preliminary data.</text>
</comment>
<evidence type="ECO:0000313" key="9">
    <source>
        <dbReference type="EMBL" id="GAO98693.1"/>
    </source>
</evidence>
<dbReference type="Gene3D" id="3.90.226.10">
    <property type="entry name" value="2-enoyl-CoA Hydratase, Chain A, domain 1"/>
    <property type="match status" value="2"/>
</dbReference>
<dbReference type="PIRSF" id="PIRSF001217">
    <property type="entry name" value="Protease_4_SppA"/>
    <property type="match status" value="1"/>
</dbReference>
<dbReference type="EMBL" id="BBVC01000079">
    <property type="protein sequence ID" value="GAO98693.1"/>
    <property type="molecule type" value="Genomic_DNA"/>
</dbReference>
<keyword evidence="5" id="KW-0720">Serine protease</keyword>
<dbReference type="Gene3D" id="6.20.330.10">
    <property type="match status" value="1"/>
</dbReference>
<evidence type="ECO:0000256" key="7">
    <source>
        <dbReference type="PIRSR" id="PIRSR001217-1"/>
    </source>
</evidence>
<dbReference type="STRING" id="1629334.Cva_01358"/>
<keyword evidence="10" id="KW-1185">Reference proteome</keyword>
<protein>
    <submittedName>
        <fullName evidence="9">Protease 4</fullName>
    </submittedName>
</protein>
<name>A0A0K8MEM5_9PROT</name>
<dbReference type="InterPro" id="IPR002142">
    <property type="entry name" value="Peptidase_S49"/>
</dbReference>
<dbReference type="CDD" id="cd07023">
    <property type="entry name" value="S49_Sppa_N_C"/>
    <property type="match status" value="1"/>
</dbReference>
<dbReference type="PANTHER" id="PTHR33209:SF1">
    <property type="entry name" value="PEPTIDASE S49 DOMAIN-CONTAINING PROTEIN"/>
    <property type="match status" value="1"/>
</dbReference>
<dbReference type="Proteomes" id="UP000036771">
    <property type="component" value="Unassembled WGS sequence"/>
</dbReference>
<dbReference type="SUPFAM" id="SSF52096">
    <property type="entry name" value="ClpP/crotonase"/>
    <property type="match status" value="2"/>
</dbReference>
<feature type="domain" description="Peptidase S49" evidence="8">
    <location>
        <begin position="369"/>
        <end position="519"/>
    </location>
</feature>
<dbReference type="Pfam" id="PF01343">
    <property type="entry name" value="Peptidase_S49"/>
    <property type="match status" value="2"/>
</dbReference>
<keyword evidence="3 9" id="KW-0645">Protease</keyword>
<keyword evidence="6" id="KW-0472">Membrane</keyword>
<keyword evidence="4" id="KW-0378">Hydrolase</keyword>
<evidence type="ECO:0000256" key="6">
    <source>
        <dbReference type="ARBA" id="ARBA00023136"/>
    </source>
</evidence>
<feature type="domain" description="Peptidase S49" evidence="8">
    <location>
        <begin position="135"/>
        <end position="271"/>
    </location>
</feature>
<dbReference type="InterPro" id="IPR004635">
    <property type="entry name" value="Pept_S49_SppA"/>
</dbReference>
<dbReference type="InterPro" id="IPR029045">
    <property type="entry name" value="ClpP/crotonase-like_dom_sf"/>
</dbReference>
<dbReference type="AlphaFoldDB" id="A0A0K8MEM5"/>
<evidence type="ECO:0000313" key="10">
    <source>
        <dbReference type="Proteomes" id="UP000036771"/>
    </source>
</evidence>
<dbReference type="OrthoDB" id="9764363at2"/>
<comment type="subcellular location">
    <subcellularLocation>
        <location evidence="1">Membrane</location>
    </subcellularLocation>
</comment>
<evidence type="ECO:0000256" key="3">
    <source>
        <dbReference type="ARBA" id="ARBA00022670"/>
    </source>
</evidence>
<comment type="similarity">
    <text evidence="2">Belongs to the peptidase S49 family.</text>
</comment>
<evidence type="ECO:0000256" key="1">
    <source>
        <dbReference type="ARBA" id="ARBA00004370"/>
    </source>
</evidence>
<dbReference type="GO" id="GO:0008236">
    <property type="term" value="F:serine-type peptidase activity"/>
    <property type="evidence" value="ECO:0007669"/>
    <property type="project" value="UniProtKB-KW"/>
</dbReference>
<evidence type="ECO:0000259" key="8">
    <source>
        <dbReference type="Pfam" id="PF01343"/>
    </source>
</evidence>
<dbReference type="NCBIfam" id="TIGR00706">
    <property type="entry name" value="SppA_dom"/>
    <property type="match status" value="1"/>
</dbReference>
<feature type="active site" description="Proton donor/acceptor" evidence="7">
    <location>
        <position position="189"/>
    </location>
</feature>
<evidence type="ECO:0000256" key="4">
    <source>
        <dbReference type="ARBA" id="ARBA00022801"/>
    </source>
</evidence>
<dbReference type="PANTHER" id="PTHR33209">
    <property type="entry name" value="PROTEASE 4"/>
    <property type="match status" value="1"/>
</dbReference>
<sequence length="592" mass="66015">MVKKFIVGILCSLGFSFLLLLLFLSFSVYQLMRPNFAEIKPNTVLELKLEHNLQERPLSRGFPFQKTSTASLRDFIDILQSARQDPNIKGLLVHMEKASFTGIAQIQELRNSIRAFRKAGKYAIVYNDTFGELSSGMGAYYFASVFDEIWMQPLGLLNITGLAVIQPFGRKLLDHLGISPEIETREEYKTAYDFAREPGLTPANQQATQEMLNSFLKQMVTGIAQERDLSETAVLDAINQAPIFNLESAVQDGLIDKVSYKDGVYHHLEQKLGKDINLIAFHQYPLKQQTSSSSDAKIAVIFANGMILREAQKSNFLFSGASMDTEEITESLNQAIKDPTIKAIVFRIDCPGGSPLASDKLWYALKKVREAKKTLIVSMGDVAASGGYWIATPANKIVANPGTMTGSIGVILGKIASEKFWENIGVQWDTVQTSPNATIWSMIHPYTLEEKKWITGMIDHIYQTFIQKVCQGRHLLPEHVQQIAKGRVWTGEQALQWGLVDVLGDLNTAIELAKTEAGLSDWEKKTVQILYLPKPTSLFHQLSLMLGGELALSQVFSQILNDSWGGMLKQIQLNISDPNKHLLSTSAITVEH</sequence>
<dbReference type="NCBIfam" id="TIGR00705">
    <property type="entry name" value="SppA_67K"/>
    <property type="match status" value="1"/>
</dbReference>
<dbReference type="InterPro" id="IPR047217">
    <property type="entry name" value="S49_SppA_67K_type_N"/>
</dbReference>
<feature type="active site" description="Nucleophile" evidence="7">
    <location>
        <position position="385"/>
    </location>
</feature>
<dbReference type="GO" id="GO:0016020">
    <property type="term" value="C:membrane"/>
    <property type="evidence" value="ECO:0007669"/>
    <property type="project" value="UniProtKB-SubCell"/>
</dbReference>
<dbReference type="GO" id="GO:0006465">
    <property type="term" value="P:signal peptide processing"/>
    <property type="evidence" value="ECO:0007669"/>
    <property type="project" value="InterPro"/>
</dbReference>
<gene>
    <name evidence="9" type="primary">sppA</name>
    <name evidence="9" type="ORF">Cva_01358</name>
</gene>